<dbReference type="PANTHER" id="PTHR43011:SF1">
    <property type="entry name" value="IRON-SULFUR CLUSTER ASSEMBLY 2 HOMOLOG, MITOCHONDRIAL"/>
    <property type="match status" value="1"/>
</dbReference>
<organism evidence="7 8">
    <name type="scientific">Absidia repens</name>
    <dbReference type="NCBI Taxonomy" id="90262"/>
    <lineage>
        <taxon>Eukaryota</taxon>
        <taxon>Fungi</taxon>
        <taxon>Fungi incertae sedis</taxon>
        <taxon>Mucoromycota</taxon>
        <taxon>Mucoromycotina</taxon>
        <taxon>Mucoromycetes</taxon>
        <taxon>Mucorales</taxon>
        <taxon>Cunninghamellaceae</taxon>
        <taxon>Absidia</taxon>
    </lineage>
</organism>
<evidence type="ECO:0000256" key="3">
    <source>
        <dbReference type="ARBA" id="ARBA00022723"/>
    </source>
</evidence>
<dbReference type="GO" id="GO:0051537">
    <property type="term" value="F:2 iron, 2 sulfur cluster binding"/>
    <property type="evidence" value="ECO:0007669"/>
    <property type="project" value="TreeGrafter"/>
</dbReference>
<dbReference type="AlphaFoldDB" id="A0A1X2I0R8"/>
<accession>A0A1X2I0R8</accession>
<dbReference type="NCBIfam" id="TIGR00049">
    <property type="entry name" value="iron-sulfur cluster assembly accessory protein"/>
    <property type="match status" value="1"/>
</dbReference>
<evidence type="ECO:0000313" key="8">
    <source>
        <dbReference type="Proteomes" id="UP000193560"/>
    </source>
</evidence>
<dbReference type="InterPro" id="IPR035903">
    <property type="entry name" value="HesB-like_dom_sf"/>
</dbReference>
<dbReference type="OrthoDB" id="1938621at2759"/>
<evidence type="ECO:0000256" key="2">
    <source>
        <dbReference type="ARBA" id="ARBA00006718"/>
    </source>
</evidence>
<dbReference type="SUPFAM" id="SSF89360">
    <property type="entry name" value="HesB-like domain"/>
    <property type="match status" value="1"/>
</dbReference>
<evidence type="ECO:0000259" key="6">
    <source>
        <dbReference type="Pfam" id="PF01521"/>
    </source>
</evidence>
<name>A0A1X2I0R8_9FUNG</name>
<dbReference type="STRING" id="90262.A0A1X2I0R8"/>
<sequence>MNIMLRSLLAISNRRCSTRHAILSSATPMPAIYSHNYHRAQSYGSQAISDNSTVWNGATVRQASNESGINITDKALKRLQEIAERDNDPTQLLRITVDSGGCHGFQNKMELTNTTDEDDYVFEKNGVHVVVDGVSLQYLRGSNVDFVEELIGSTFQVVDNPIAKHSCGCNISFDIDLDMITQN</sequence>
<keyword evidence="3" id="KW-0479">Metal-binding</keyword>
<dbReference type="GO" id="GO:0005506">
    <property type="term" value="F:iron ion binding"/>
    <property type="evidence" value="ECO:0007669"/>
    <property type="project" value="TreeGrafter"/>
</dbReference>
<comment type="similarity">
    <text evidence="2">Belongs to the HesB/IscA family.</text>
</comment>
<dbReference type="Gene3D" id="2.60.300.12">
    <property type="entry name" value="HesB-like domain"/>
    <property type="match status" value="1"/>
</dbReference>
<keyword evidence="4" id="KW-0408">Iron</keyword>
<evidence type="ECO:0000256" key="5">
    <source>
        <dbReference type="ARBA" id="ARBA00023128"/>
    </source>
</evidence>
<evidence type="ECO:0000256" key="1">
    <source>
        <dbReference type="ARBA" id="ARBA00004173"/>
    </source>
</evidence>
<evidence type="ECO:0000313" key="7">
    <source>
        <dbReference type="EMBL" id="ORZ06677.1"/>
    </source>
</evidence>
<feature type="domain" description="Core" evidence="6">
    <location>
        <begin position="69"/>
        <end position="170"/>
    </location>
</feature>
<keyword evidence="8" id="KW-1185">Reference proteome</keyword>
<dbReference type="Proteomes" id="UP000193560">
    <property type="component" value="Unassembled WGS sequence"/>
</dbReference>
<dbReference type="PANTHER" id="PTHR43011">
    <property type="entry name" value="IRON-SULFUR CLUSTER ASSEMBLY 2 HOMOLOG, MITOCHONDRIAL"/>
    <property type="match status" value="1"/>
</dbReference>
<comment type="caution">
    <text evidence="7">The sequence shown here is derived from an EMBL/GenBank/DDBJ whole genome shotgun (WGS) entry which is preliminary data.</text>
</comment>
<gene>
    <name evidence="7" type="ORF">BCR42DRAFT_361015</name>
</gene>
<comment type="subcellular location">
    <subcellularLocation>
        <location evidence="1">Mitochondrion</location>
    </subcellularLocation>
</comment>
<protein>
    <recommendedName>
        <fullName evidence="6">Core domain-containing protein</fullName>
    </recommendedName>
</protein>
<evidence type="ECO:0000256" key="4">
    <source>
        <dbReference type="ARBA" id="ARBA00023004"/>
    </source>
</evidence>
<dbReference type="Pfam" id="PF01521">
    <property type="entry name" value="Fe-S_biosyn"/>
    <property type="match status" value="1"/>
</dbReference>
<dbReference type="InterPro" id="IPR016092">
    <property type="entry name" value="ATAP"/>
</dbReference>
<reference evidence="7 8" key="1">
    <citation type="submission" date="2016-07" db="EMBL/GenBank/DDBJ databases">
        <title>Pervasive Adenine N6-methylation of Active Genes in Fungi.</title>
        <authorList>
            <consortium name="DOE Joint Genome Institute"/>
            <person name="Mondo S.J."/>
            <person name="Dannebaum R.O."/>
            <person name="Kuo R.C."/>
            <person name="Labutti K."/>
            <person name="Haridas S."/>
            <person name="Kuo A."/>
            <person name="Salamov A."/>
            <person name="Ahrendt S.R."/>
            <person name="Lipzen A."/>
            <person name="Sullivan W."/>
            <person name="Andreopoulos W.B."/>
            <person name="Clum A."/>
            <person name="Lindquist E."/>
            <person name="Daum C."/>
            <person name="Ramamoorthy G.K."/>
            <person name="Gryganskyi A."/>
            <person name="Culley D."/>
            <person name="Magnuson J.K."/>
            <person name="James T.Y."/>
            <person name="O'Malley M.A."/>
            <person name="Stajich J.E."/>
            <person name="Spatafora J.W."/>
            <person name="Visel A."/>
            <person name="Grigoriev I.V."/>
        </authorList>
    </citation>
    <scope>NUCLEOTIDE SEQUENCE [LARGE SCALE GENOMIC DNA]</scope>
    <source>
        <strain evidence="7 8">NRRL 1336</strain>
    </source>
</reference>
<dbReference type="GO" id="GO:0016226">
    <property type="term" value="P:iron-sulfur cluster assembly"/>
    <property type="evidence" value="ECO:0007669"/>
    <property type="project" value="InterPro"/>
</dbReference>
<dbReference type="GO" id="GO:0051539">
    <property type="term" value="F:4 iron, 4 sulfur cluster binding"/>
    <property type="evidence" value="ECO:0007669"/>
    <property type="project" value="TreeGrafter"/>
</dbReference>
<dbReference type="InterPro" id="IPR000361">
    <property type="entry name" value="ATAP_core_dom"/>
</dbReference>
<keyword evidence="5" id="KW-0496">Mitochondrion</keyword>
<dbReference type="EMBL" id="MCGE01000038">
    <property type="protein sequence ID" value="ORZ06677.1"/>
    <property type="molecule type" value="Genomic_DNA"/>
</dbReference>
<dbReference type="FunFam" id="2.60.300.12:FF:000006">
    <property type="entry name" value="Iron-sulfur cluster assembly 2 mitochondrial"/>
    <property type="match status" value="1"/>
</dbReference>
<dbReference type="GO" id="GO:0120510">
    <property type="term" value="C:mitochondrial [4Fe-4S] assembly complex"/>
    <property type="evidence" value="ECO:0007669"/>
    <property type="project" value="UniProtKB-ARBA"/>
</dbReference>
<proteinExistence type="inferred from homology"/>